<comment type="caution">
    <text evidence="2">The sequence shown here is derived from an EMBL/GenBank/DDBJ whole genome shotgun (WGS) entry which is preliminary data.</text>
</comment>
<proteinExistence type="predicted"/>
<name>A0AA42AX01_PAPNU</name>
<gene>
    <name evidence="2" type="ORF">MKW94_015781</name>
</gene>
<accession>A0AA42AX01</accession>
<organism evidence="2 3">
    <name type="scientific">Papaver nudicaule</name>
    <name type="common">Iceland poppy</name>
    <dbReference type="NCBI Taxonomy" id="74823"/>
    <lineage>
        <taxon>Eukaryota</taxon>
        <taxon>Viridiplantae</taxon>
        <taxon>Streptophyta</taxon>
        <taxon>Embryophyta</taxon>
        <taxon>Tracheophyta</taxon>
        <taxon>Spermatophyta</taxon>
        <taxon>Magnoliopsida</taxon>
        <taxon>Ranunculales</taxon>
        <taxon>Papaveraceae</taxon>
        <taxon>Papaveroideae</taxon>
        <taxon>Papaver</taxon>
    </lineage>
</organism>
<dbReference type="PANTHER" id="PTHR33499:SF11">
    <property type="entry name" value="NO APICAL MERISTEM-ASSOCIATED C-TERMINAL DOMAIN-CONTAINING PROTEIN"/>
    <property type="match status" value="1"/>
</dbReference>
<dbReference type="PANTHER" id="PTHR33499">
    <property type="entry name" value="OS12G0282400 PROTEIN-RELATED"/>
    <property type="match status" value="1"/>
</dbReference>
<dbReference type="AlphaFoldDB" id="A0AA42AX01"/>
<feature type="non-terminal residue" evidence="2">
    <location>
        <position position="399"/>
    </location>
</feature>
<sequence>MPRDASKFFGLQGKVPPGHIRSLQDESVECQRRVQKRGGKPPQTAPTNPMFHLQSGHLQIHSNGKKTGERLPTPPTIQSPENERRVVRRNHTSLPNSSPLDDNLFNTPTRRSPRLHRNSIQRNLEPEYEDPHSPPRTHGHRPVQPAVDNEIHHHLVQVRDSRTSASRRLSNQSQSNGLRRSASQPSQRSQQNALRNSASQLTLGSQRQKSHGIDSTPEISNRSRLASNSPVPNNEEVCAANNPEQEGQPLRKKRGPTTNLAVGKRGKNKVEVDIFEKDICGVFRDECVNSIGSWVRQRDNCPLQYDTFDELPERNVDRVIQNVRDHFILKPDDDVAVEVIKKVMRAAYTRHRYQIHLEYLELVEKLGSHEAALAQPPSYCSNKHDWTHMCGYFKSPAFK</sequence>
<evidence type="ECO:0000313" key="3">
    <source>
        <dbReference type="Proteomes" id="UP001177140"/>
    </source>
</evidence>
<feature type="region of interest" description="Disordered" evidence="1">
    <location>
        <begin position="62"/>
        <end position="144"/>
    </location>
</feature>
<feature type="compositionally biased region" description="Polar residues" evidence="1">
    <location>
        <begin position="92"/>
        <end position="110"/>
    </location>
</feature>
<feature type="compositionally biased region" description="Polar residues" evidence="1">
    <location>
        <begin position="217"/>
        <end position="232"/>
    </location>
</feature>
<evidence type="ECO:0000256" key="1">
    <source>
        <dbReference type="SAM" id="MobiDB-lite"/>
    </source>
</evidence>
<dbReference type="EMBL" id="JAJJMA010234224">
    <property type="protein sequence ID" value="MCL7042346.1"/>
    <property type="molecule type" value="Genomic_DNA"/>
</dbReference>
<keyword evidence="3" id="KW-1185">Reference proteome</keyword>
<feature type="compositionally biased region" description="Polar residues" evidence="1">
    <location>
        <begin position="192"/>
        <end position="207"/>
    </location>
</feature>
<feature type="region of interest" description="Disordered" evidence="1">
    <location>
        <begin position="1"/>
        <end position="28"/>
    </location>
</feature>
<feature type="compositionally biased region" description="Low complexity" evidence="1">
    <location>
        <begin position="179"/>
        <end position="191"/>
    </location>
</feature>
<dbReference type="Proteomes" id="UP001177140">
    <property type="component" value="Unassembled WGS sequence"/>
</dbReference>
<evidence type="ECO:0000313" key="2">
    <source>
        <dbReference type="EMBL" id="MCL7042346.1"/>
    </source>
</evidence>
<protein>
    <submittedName>
        <fullName evidence="2">Uncharacterized protein</fullName>
    </submittedName>
</protein>
<reference evidence="2" key="1">
    <citation type="submission" date="2022-03" db="EMBL/GenBank/DDBJ databases">
        <title>A functionally conserved STORR gene fusion in Papaver species that diverged 16.8 million years ago.</title>
        <authorList>
            <person name="Catania T."/>
        </authorList>
    </citation>
    <scope>NUCLEOTIDE SEQUENCE</scope>
    <source>
        <strain evidence="2">S-191538</strain>
    </source>
</reference>
<feature type="compositionally biased region" description="Polar residues" evidence="1">
    <location>
        <begin position="163"/>
        <end position="178"/>
    </location>
</feature>
<feature type="region of interest" description="Disordered" evidence="1">
    <location>
        <begin position="158"/>
        <end position="262"/>
    </location>
</feature>